<evidence type="ECO:0000313" key="3">
    <source>
        <dbReference type="EMBL" id="KAK1756201.1"/>
    </source>
</evidence>
<evidence type="ECO:0000313" key="4">
    <source>
        <dbReference type="Proteomes" id="UP001239445"/>
    </source>
</evidence>
<proteinExistence type="predicted"/>
<dbReference type="SUPFAM" id="SSF52540">
    <property type="entry name" value="P-loop containing nucleoside triphosphate hydrolases"/>
    <property type="match status" value="1"/>
</dbReference>
<dbReference type="Gene3D" id="3.40.50.300">
    <property type="entry name" value="P-loop containing nucleotide triphosphate hydrolases"/>
    <property type="match status" value="1"/>
</dbReference>
<reference evidence="3" key="1">
    <citation type="submission" date="2023-06" db="EMBL/GenBank/DDBJ databases">
        <title>Genome-scale phylogeny and comparative genomics of the fungal order Sordariales.</title>
        <authorList>
            <consortium name="Lawrence Berkeley National Laboratory"/>
            <person name="Hensen N."/>
            <person name="Bonometti L."/>
            <person name="Westerberg I."/>
            <person name="Brannstrom I.O."/>
            <person name="Guillou S."/>
            <person name="Cros-Aarteil S."/>
            <person name="Calhoun S."/>
            <person name="Haridas S."/>
            <person name="Kuo A."/>
            <person name="Mondo S."/>
            <person name="Pangilinan J."/>
            <person name="Riley R."/>
            <person name="Labutti K."/>
            <person name="Andreopoulos B."/>
            <person name="Lipzen A."/>
            <person name="Chen C."/>
            <person name="Yanf M."/>
            <person name="Daum C."/>
            <person name="Ng V."/>
            <person name="Clum A."/>
            <person name="Steindorff A."/>
            <person name="Ohm R."/>
            <person name="Martin F."/>
            <person name="Silar P."/>
            <person name="Natvig D."/>
            <person name="Lalanne C."/>
            <person name="Gautier V."/>
            <person name="Ament-Velasquez S.L."/>
            <person name="Kruys A."/>
            <person name="Hutchinson M.I."/>
            <person name="Powell A.J."/>
            <person name="Barry K."/>
            <person name="Miller A.N."/>
            <person name="Grigoriev I.V."/>
            <person name="Debuchy R."/>
            <person name="Gladieux P."/>
            <person name="Thoren M.H."/>
            <person name="Johannesson H."/>
        </authorList>
    </citation>
    <scope>NUCLEOTIDE SEQUENCE</scope>
    <source>
        <strain evidence="3">PSN4</strain>
    </source>
</reference>
<evidence type="ECO:0000256" key="1">
    <source>
        <dbReference type="SAM" id="MobiDB-lite"/>
    </source>
</evidence>
<dbReference type="Proteomes" id="UP001239445">
    <property type="component" value="Unassembled WGS sequence"/>
</dbReference>
<keyword evidence="4" id="KW-1185">Reference proteome</keyword>
<dbReference type="Pfam" id="PF00004">
    <property type="entry name" value="AAA"/>
    <property type="match status" value="1"/>
</dbReference>
<evidence type="ECO:0000259" key="2">
    <source>
        <dbReference type="Pfam" id="PF00004"/>
    </source>
</evidence>
<organism evidence="3 4">
    <name type="scientific">Echria macrotheca</name>
    <dbReference type="NCBI Taxonomy" id="438768"/>
    <lineage>
        <taxon>Eukaryota</taxon>
        <taxon>Fungi</taxon>
        <taxon>Dikarya</taxon>
        <taxon>Ascomycota</taxon>
        <taxon>Pezizomycotina</taxon>
        <taxon>Sordariomycetes</taxon>
        <taxon>Sordariomycetidae</taxon>
        <taxon>Sordariales</taxon>
        <taxon>Schizotheciaceae</taxon>
        <taxon>Echria</taxon>
    </lineage>
</organism>
<dbReference type="InterPro" id="IPR003959">
    <property type="entry name" value="ATPase_AAA_core"/>
</dbReference>
<accession>A0AAJ0BHZ9</accession>
<name>A0AAJ0BHZ9_9PEZI</name>
<gene>
    <name evidence="3" type="ORF">QBC47DRAFT_451791</name>
</gene>
<dbReference type="EMBL" id="MU839832">
    <property type="protein sequence ID" value="KAK1756201.1"/>
    <property type="molecule type" value="Genomic_DNA"/>
</dbReference>
<dbReference type="GO" id="GO:0016887">
    <property type="term" value="F:ATP hydrolysis activity"/>
    <property type="evidence" value="ECO:0007669"/>
    <property type="project" value="InterPro"/>
</dbReference>
<feature type="domain" description="ATPase AAA-type core" evidence="2">
    <location>
        <begin position="501"/>
        <end position="578"/>
    </location>
</feature>
<dbReference type="AlphaFoldDB" id="A0AAJ0BHZ9"/>
<feature type="compositionally biased region" description="Basic and acidic residues" evidence="1">
    <location>
        <begin position="1009"/>
        <end position="1027"/>
    </location>
</feature>
<sequence length="1052" mass="117798">MSQVLDSLRKLPFGVEVPDGRYVVKSFESFEQGDVVAEDGKVVVNDWLGFYTGPLAENLIQKIRHLQLITESKDKATAKDPPEGNWCWFELGIVRQASGETAAEKEPLCWMSHENAFMSEAYEWPGDRIQVRVCARFKDWGISAKKGYLVFDIGAADAATPTRDAVLLPSHGPGDRELLIAQNDAVNDQFSVDTILEDVSSRLRIKCVSLPPPEPNGSTSAAARLVDNLQEYCEQHPSLLVSNEPPPLEGSTINLPDIPSGFPAKRLLVVLSSEAMVQGKPHLSWDQTVEEFWKLGDKQLNRPYHLLVRFGHEGAIYRDPAHPNDSVLIFEPGSRAGGFLDKWRSECTEGLNETLETELDTVFTAGLASSLAKESDLSIRNLCETQIKQAIITGLEWYNLTWNNVMLGTPADPVFIPGSSSLIFRTLPYDPSSTEAATEIALKPIANETAKDDLLPHVPTASFGALLTADRSEIDSFREIAHKLKGYLSKKDFSKPFSIAVFGRPGSGKSFGVDQVIRSIIGEAEMKRNPPLNRNLSQFENEDDITSVFAKIESMSQENRTAPPVVFFDEFDATHQKEHLYWLKHIRKRLQPDHGYQDNKNRGHGIYVFIGGTAETFEEFQLQPSRRVNQSPPQAGKDGYPASCQHLKPVMDDIFRDTKLVPKELRFKTETQETTSEDLSTVFHWVRNPGVSDADKRKESSILDKPASDLPIVFFDNFGENRAGDTLGWLKSFLAPMQDGEFRDTGDKVYELGHAIFVFIEGNMGHFESFLDNPDMPDVFKHAKGPDFVSRLSGQVMNGSVTAGRGDAGNARDDEKAQPDHLRQVLTGYRKKLADYEKQVAEYNDWVEKGKTGQQKKEPKPLKPLSIGVFRTDETTRKQFAGLLDGHINIQGPNKVNDGDDMFVIRRAIMLRYMLNKRGLQGMFEPGSDVLRALLRVPRLRHGARSLETILAMSRIPGEGEQGTTGGQKYFQRVHLPKDSQLKLHVDLKSWRKYLDRSPPAAGQNQSPGKKEAQGKGKDGEGLDDAQKRHRRAEIQWIVLRRGGGYRKEDLF</sequence>
<protein>
    <recommendedName>
        <fullName evidence="2">ATPase AAA-type core domain-containing protein</fullName>
    </recommendedName>
</protein>
<dbReference type="GO" id="GO:0005524">
    <property type="term" value="F:ATP binding"/>
    <property type="evidence" value="ECO:0007669"/>
    <property type="project" value="InterPro"/>
</dbReference>
<dbReference type="InterPro" id="IPR027417">
    <property type="entry name" value="P-loop_NTPase"/>
</dbReference>
<comment type="caution">
    <text evidence="3">The sequence shown here is derived from an EMBL/GenBank/DDBJ whole genome shotgun (WGS) entry which is preliminary data.</text>
</comment>
<feature type="region of interest" description="Disordered" evidence="1">
    <location>
        <begin position="996"/>
        <end position="1028"/>
    </location>
</feature>